<dbReference type="EMBL" id="LAZR01015009">
    <property type="protein sequence ID" value="KKM15017.1"/>
    <property type="molecule type" value="Genomic_DNA"/>
</dbReference>
<organism evidence="2">
    <name type="scientific">marine sediment metagenome</name>
    <dbReference type="NCBI Taxonomy" id="412755"/>
    <lineage>
        <taxon>unclassified sequences</taxon>
        <taxon>metagenomes</taxon>
        <taxon>ecological metagenomes</taxon>
    </lineage>
</organism>
<sequence length="132" mass="15132">MFHVPNEYRVRNGVFSSTEEDGNNGCFIIRQAGRGEDLRIIASDGMEWEHVSVSLDGRIPTWREMCHVKGLFWDDNDCVIQYHPAKSDYVNCHPFTLHLWRPIGQDIPQPPPILVGPKMKGGSRKKRILGNF</sequence>
<reference evidence="2" key="1">
    <citation type="journal article" date="2015" name="Nature">
        <title>Complex archaea that bridge the gap between prokaryotes and eukaryotes.</title>
        <authorList>
            <person name="Spang A."/>
            <person name="Saw J.H."/>
            <person name="Jorgensen S.L."/>
            <person name="Zaremba-Niedzwiedzka K."/>
            <person name="Martijn J."/>
            <person name="Lind A.E."/>
            <person name="van Eijk R."/>
            <person name="Schleper C."/>
            <person name="Guy L."/>
            <person name="Ettema T.J."/>
        </authorList>
    </citation>
    <scope>NUCLEOTIDE SEQUENCE</scope>
</reference>
<dbReference type="InterPro" id="IPR056111">
    <property type="entry name" value="DUF7694"/>
</dbReference>
<dbReference type="AlphaFoldDB" id="A0A0F9HIU0"/>
<protein>
    <recommendedName>
        <fullName evidence="1">DUF7694 domain-containing protein</fullName>
    </recommendedName>
</protein>
<comment type="caution">
    <text evidence="2">The sequence shown here is derived from an EMBL/GenBank/DDBJ whole genome shotgun (WGS) entry which is preliminary data.</text>
</comment>
<evidence type="ECO:0000259" key="1">
    <source>
        <dbReference type="Pfam" id="PF24746"/>
    </source>
</evidence>
<gene>
    <name evidence="2" type="ORF">LCGC14_1700280</name>
</gene>
<name>A0A0F9HIU0_9ZZZZ</name>
<proteinExistence type="predicted"/>
<evidence type="ECO:0000313" key="2">
    <source>
        <dbReference type="EMBL" id="KKM15017.1"/>
    </source>
</evidence>
<dbReference type="Pfam" id="PF24746">
    <property type="entry name" value="DUF7694"/>
    <property type="match status" value="1"/>
</dbReference>
<feature type="domain" description="DUF7694" evidence="1">
    <location>
        <begin position="40"/>
        <end position="102"/>
    </location>
</feature>
<accession>A0A0F9HIU0</accession>